<keyword evidence="2" id="KW-0732">Signal</keyword>
<dbReference type="InterPro" id="IPR016866">
    <property type="entry name" value="UCP028069"/>
</dbReference>
<evidence type="ECO:0000313" key="3">
    <source>
        <dbReference type="EMBL" id="ONM42863.1"/>
    </source>
</evidence>
<dbReference type="AlphaFoldDB" id="A0A1S8DBT7"/>
<reference evidence="3 4" key="1">
    <citation type="submission" date="2017-01" db="EMBL/GenBank/DDBJ databases">
        <title>Draft genome sequence of Pseudomonas pachastrellae type strain CCUG 46540T from a deep sea.</title>
        <authorList>
            <person name="Gomila M."/>
            <person name="Mulet M."/>
            <person name="Lalucat J."/>
            <person name="Garcia-Valdes E."/>
        </authorList>
    </citation>
    <scope>NUCLEOTIDE SEQUENCE [LARGE SCALE GENOMIC DNA]</scope>
    <source>
        <strain evidence="3 4">CCUG 46540</strain>
    </source>
</reference>
<evidence type="ECO:0000313" key="4">
    <source>
        <dbReference type="Proteomes" id="UP000242847"/>
    </source>
</evidence>
<dbReference type="RefSeq" id="WP_083728613.1">
    <property type="nucleotide sequence ID" value="NZ_FOUD01000019.1"/>
</dbReference>
<keyword evidence="1" id="KW-0175">Coiled coil</keyword>
<gene>
    <name evidence="3" type="ORF">BXT89_15625</name>
</gene>
<name>A0A1S8DBT7_9GAMM</name>
<keyword evidence="4" id="KW-1185">Reference proteome</keyword>
<dbReference type="STRING" id="254161.SAMN05216256_11958"/>
<proteinExistence type="predicted"/>
<sequence>MKAVWLVALLAAPLSVQAQQALQQAQQESRELTAEAVATQQRIDNLDDAARAALEEYTQAQDQALALNDYSERLQSMVEAQAQELTSLQQQIDSLADTQREMLPLIRRMIESLEAFVALDMPFLLDEREDRIARLQDLLIDPEISVAELYRRVLEAYQIESDYGRTLEAWRGQLPAGEQERVVEFLRIGRLMLFYQSLDGQEQGYWDTAAGRWQVLPASYRRALSNGIAIARNEQSPQLLRLPMPAVSAEVAQ</sequence>
<evidence type="ECO:0008006" key="5">
    <source>
        <dbReference type="Google" id="ProtNLM"/>
    </source>
</evidence>
<comment type="caution">
    <text evidence="3">The sequence shown here is derived from an EMBL/GenBank/DDBJ whole genome shotgun (WGS) entry which is preliminary data.</text>
</comment>
<accession>A0A1S8DBT7</accession>
<evidence type="ECO:0000256" key="2">
    <source>
        <dbReference type="SAM" id="SignalP"/>
    </source>
</evidence>
<protein>
    <recommendedName>
        <fullName evidence="5">DUF3450 domain-containing protein</fullName>
    </recommendedName>
</protein>
<dbReference type="OrthoDB" id="5880116at2"/>
<organism evidence="3 4">
    <name type="scientific">Halopseudomonas pachastrellae</name>
    <dbReference type="NCBI Taxonomy" id="254161"/>
    <lineage>
        <taxon>Bacteria</taxon>
        <taxon>Pseudomonadati</taxon>
        <taxon>Pseudomonadota</taxon>
        <taxon>Gammaproteobacteria</taxon>
        <taxon>Pseudomonadales</taxon>
        <taxon>Pseudomonadaceae</taxon>
        <taxon>Halopseudomonas</taxon>
    </lineage>
</organism>
<feature type="coiled-coil region" evidence="1">
    <location>
        <begin position="15"/>
        <end position="98"/>
    </location>
</feature>
<dbReference type="Pfam" id="PF11932">
    <property type="entry name" value="DUF3450"/>
    <property type="match status" value="1"/>
</dbReference>
<feature type="signal peptide" evidence="2">
    <location>
        <begin position="1"/>
        <end position="18"/>
    </location>
</feature>
<feature type="chain" id="PRO_5010560090" description="DUF3450 domain-containing protein" evidence="2">
    <location>
        <begin position="19"/>
        <end position="253"/>
    </location>
</feature>
<dbReference type="EMBL" id="MUBC01000043">
    <property type="protein sequence ID" value="ONM42863.1"/>
    <property type="molecule type" value="Genomic_DNA"/>
</dbReference>
<evidence type="ECO:0000256" key="1">
    <source>
        <dbReference type="SAM" id="Coils"/>
    </source>
</evidence>
<dbReference type="PIRSF" id="PIRSF028069">
    <property type="entry name" value="UCP028069"/>
    <property type="match status" value="1"/>
</dbReference>
<dbReference type="Proteomes" id="UP000242847">
    <property type="component" value="Unassembled WGS sequence"/>
</dbReference>